<feature type="region of interest" description="Disordered" evidence="8">
    <location>
        <begin position="1"/>
        <end position="81"/>
    </location>
</feature>
<proteinExistence type="inferred from homology"/>
<dbReference type="GO" id="GO:0016567">
    <property type="term" value="P:protein ubiquitination"/>
    <property type="evidence" value="ECO:0007669"/>
    <property type="project" value="UniProtKB-UniRule"/>
</dbReference>
<keyword evidence="4 6" id="KW-0862">Zinc</keyword>
<dbReference type="InterPro" id="IPR058642">
    <property type="entry name" value="BRE1A/B-like_dom"/>
</dbReference>
<evidence type="ECO:0000256" key="1">
    <source>
        <dbReference type="ARBA" id="ARBA00004123"/>
    </source>
</evidence>
<feature type="coiled-coil region" evidence="7">
    <location>
        <begin position="402"/>
        <end position="436"/>
    </location>
</feature>
<feature type="domain" description="BRE1A/B-like" evidence="9">
    <location>
        <begin position="351"/>
        <end position="477"/>
    </location>
</feature>
<comment type="pathway">
    <text evidence="6">Protein modification; protein ubiquitination.</text>
</comment>
<evidence type="ECO:0000313" key="11">
    <source>
        <dbReference type="Proteomes" id="UP000318582"/>
    </source>
</evidence>
<dbReference type="Pfam" id="PF08647">
    <property type="entry name" value="BRE1"/>
    <property type="match status" value="1"/>
</dbReference>
<accession>A0A507E1T6</accession>
<keyword evidence="6" id="KW-0808">Transferase</keyword>
<dbReference type="GO" id="GO:0006325">
    <property type="term" value="P:chromatin organization"/>
    <property type="evidence" value="ECO:0007669"/>
    <property type="project" value="UniProtKB-KW"/>
</dbReference>
<dbReference type="EC" id="2.3.2.27" evidence="6"/>
<comment type="similarity">
    <text evidence="6">Belongs to the BRE1 family.</text>
</comment>
<comment type="subcellular location">
    <subcellularLocation>
        <location evidence="1 6">Nucleus</location>
    </subcellularLocation>
</comment>
<evidence type="ECO:0000256" key="5">
    <source>
        <dbReference type="ARBA" id="ARBA00023242"/>
    </source>
</evidence>
<feature type="region of interest" description="Disordered" evidence="8">
    <location>
        <begin position="279"/>
        <end position="303"/>
    </location>
</feature>
<dbReference type="GO" id="GO:0033503">
    <property type="term" value="C:HULC complex"/>
    <property type="evidence" value="ECO:0007669"/>
    <property type="project" value="TreeGrafter"/>
</dbReference>
<dbReference type="UniPathway" id="UPA00143"/>
<dbReference type="EMBL" id="QEAQ01000047">
    <property type="protein sequence ID" value="TPX57776.1"/>
    <property type="molecule type" value="Genomic_DNA"/>
</dbReference>
<dbReference type="AlphaFoldDB" id="A0A507E1T6"/>
<dbReference type="PANTHER" id="PTHR23163:SF0">
    <property type="entry name" value="E3 UBIQUITIN-PROTEIN LIGASE BRE1"/>
    <property type="match status" value="1"/>
</dbReference>
<keyword evidence="6" id="KW-0156">Chromatin regulator</keyword>
<keyword evidence="11" id="KW-1185">Reference proteome</keyword>
<feature type="compositionally biased region" description="Basic and acidic residues" evidence="8">
    <location>
        <begin position="1"/>
        <end position="16"/>
    </location>
</feature>
<dbReference type="InterPro" id="IPR013956">
    <property type="entry name" value="E3_ubiquit_lig_Bre1"/>
</dbReference>
<protein>
    <recommendedName>
        <fullName evidence="6">E3 ubiquitin protein ligase</fullName>
        <ecNumber evidence="6">2.3.2.27</ecNumber>
    </recommendedName>
</protein>
<evidence type="ECO:0000256" key="3">
    <source>
        <dbReference type="ARBA" id="ARBA00022771"/>
    </source>
</evidence>
<keyword evidence="6" id="KW-0833">Ubl conjugation pathway</keyword>
<gene>
    <name evidence="10" type="ORF">PhCBS80983_g03563</name>
</gene>
<dbReference type="Proteomes" id="UP000318582">
    <property type="component" value="Unassembled WGS sequence"/>
</dbReference>
<dbReference type="GO" id="GO:0005634">
    <property type="term" value="C:nucleus"/>
    <property type="evidence" value="ECO:0007669"/>
    <property type="project" value="UniProtKB-SubCell"/>
</dbReference>
<evidence type="ECO:0000256" key="8">
    <source>
        <dbReference type="SAM" id="MobiDB-lite"/>
    </source>
</evidence>
<evidence type="ECO:0000259" key="9">
    <source>
        <dbReference type="Pfam" id="PF26052"/>
    </source>
</evidence>
<reference evidence="10 11" key="1">
    <citation type="journal article" date="2019" name="Sci. Rep.">
        <title>Comparative genomics of chytrid fungi reveal insights into the obligate biotrophic and pathogenic lifestyle of Synchytrium endobioticum.</title>
        <authorList>
            <person name="van de Vossenberg B.T.L.H."/>
            <person name="Warris S."/>
            <person name="Nguyen H.D.T."/>
            <person name="van Gent-Pelzer M.P.E."/>
            <person name="Joly D.L."/>
            <person name="van de Geest H.C."/>
            <person name="Bonants P.J.M."/>
            <person name="Smith D.S."/>
            <person name="Levesque C.A."/>
            <person name="van der Lee T.A.J."/>
        </authorList>
    </citation>
    <scope>NUCLEOTIDE SEQUENCE [LARGE SCALE GENOMIC DNA]</scope>
    <source>
        <strain evidence="10 11">CBS 809.83</strain>
    </source>
</reference>
<name>A0A507E1T6_9FUNG</name>
<feature type="region of interest" description="Disordered" evidence="8">
    <location>
        <begin position="765"/>
        <end position="787"/>
    </location>
</feature>
<feature type="compositionally biased region" description="Low complexity" evidence="8">
    <location>
        <begin position="282"/>
        <end position="291"/>
    </location>
</feature>
<keyword evidence="2 6" id="KW-0479">Metal-binding</keyword>
<dbReference type="Pfam" id="PF26052">
    <property type="entry name" value="BRE1B"/>
    <property type="match status" value="1"/>
</dbReference>
<dbReference type="GO" id="GO:0061630">
    <property type="term" value="F:ubiquitin protein ligase activity"/>
    <property type="evidence" value="ECO:0007669"/>
    <property type="project" value="UniProtKB-EC"/>
</dbReference>
<evidence type="ECO:0000256" key="7">
    <source>
        <dbReference type="SAM" id="Coils"/>
    </source>
</evidence>
<evidence type="ECO:0000256" key="4">
    <source>
        <dbReference type="ARBA" id="ARBA00022833"/>
    </source>
</evidence>
<evidence type="ECO:0000313" key="10">
    <source>
        <dbReference type="EMBL" id="TPX57776.1"/>
    </source>
</evidence>
<feature type="compositionally biased region" description="Basic and acidic residues" evidence="8">
    <location>
        <begin position="292"/>
        <end position="302"/>
    </location>
</feature>
<comment type="caution">
    <text evidence="10">The sequence shown here is derived from an EMBL/GenBank/DDBJ whole genome shotgun (WGS) entry which is preliminary data.</text>
</comment>
<dbReference type="GO" id="GO:0008270">
    <property type="term" value="F:zinc ion binding"/>
    <property type="evidence" value="ECO:0007669"/>
    <property type="project" value="UniProtKB-KW"/>
</dbReference>
<feature type="coiled-coil region" evidence="7">
    <location>
        <begin position="569"/>
        <end position="596"/>
    </location>
</feature>
<evidence type="ECO:0000256" key="6">
    <source>
        <dbReference type="RuleBase" id="RU365038"/>
    </source>
</evidence>
<evidence type="ECO:0000256" key="2">
    <source>
        <dbReference type="ARBA" id="ARBA00022723"/>
    </source>
</evidence>
<organism evidence="10 11">
    <name type="scientific">Powellomyces hirtus</name>
    <dbReference type="NCBI Taxonomy" id="109895"/>
    <lineage>
        <taxon>Eukaryota</taxon>
        <taxon>Fungi</taxon>
        <taxon>Fungi incertae sedis</taxon>
        <taxon>Chytridiomycota</taxon>
        <taxon>Chytridiomycota incertae sedis</taxon>
        <taxon>Chytridiomycetes</taxon>
        <taxon>Spizellomycetales</taxon>
        <taxon>Powellomycetaceae</taxon>
        <taxon>Powellomyces</taxon>
    </lineage>
</organism>
<comment type="catalytic activity">
    <reaction evidence="6">
        <text>S-ubiquitinyl-[E2 ubiquitin-conjugating enzyme]-L-cysteine + [acceptor protein]-L-lysine = [E2 ubiquitin-conjugating enzyme]-L-cysteine + N(6)-ubiquitinyl-[acceptor protein]-L-lysine.</text>
        <dbReference type="EC" id="2.3.2.27"/>
    </reaction>
</comment>
<feature type="compositionally biased region" description="Basic and acidic residues" evidence="8">
    <location>
        <begin position="30"/>
        <end position="61"/>
    </location>
</feature>
<keyword evidence="3 6" id="KW-0863">Zinc-finger</keyword>
<sequence>MSEGLFKEERKRRVEDDPSLEPAYPSKRLNTSEDESRLKRSDEWRNPSSSRENKGDSDHRFLPPKKSVVEEDPDGEIPGSGVLGFQKEAIWRQMQHYKRKSVRAEQRIAQLENKQSVYDSSLALANTYMHKVFEDLKQFLLRMDDGSKSRRIQPEDERPYQSELLKEIIRPGIQSKEVEAALEHTWVLTNDILTELLRRVDYATERRTSEADSGTPGDQLGHERAKVDQLQARVHSLSEEVHTLQGELHAKQRQIVAVTDQLSETSDLLSNTERTLDRLKMSSKSASQSLSHTEEDKRRETEMEVEDVNSASFIAETRLADIQHLRAKNLSLMEELEKNRLQNANNVANDDLIRESPLYRNLDEEYKYQLKENDVLKQRLDKNSVDLNESRAERARIAEDMEAEELGRRRGLEAEMKKLESDLTRIRGHRDQLQHNLDLRVSKDEIEIQQLQEIRVVANARKDRIHCLEQDVLRLKLHMAANTGDRALITFFEENPDGNPILDLRQKLKDAQHQIRELKHKVSGQNHVPLSEDAASTDRQWEENVEERQDSLSSYKKLFGEAGSEVDAMKEFATRLEEREKELDKLRGKLEAFEKTESRLGSEIETLGKAWSELEEQNSRKVLDLAEKEDNILRLMAERTKYDQKCAMLTKQSATANNLAIALRRQSDKQLEQIRNLEQREKMLLQQLNVLERDVAAHKASFEQQQRSLADHLQEIAQLKGAERNWMSKYENATQLLKQKLALLENEMEERRKAQESLGILQRKVDKLSKTEAGPDAGLTKELEEYK</sequence>
<dbReference type="PANTHER" id="PTHR23163">
    <property type="entry name" value="RING FINGER PROTEIN-RELATED"/>
    <property type="match status" value="1"/>
</dbReference>
<dbReference type="STRING" id="109895.A0A507E1T6"/>
<keyword evidence="5 6" id="KW-0539">Nucleus</keyword>
<keyword evidence="6 7" id="KW-0175">Coiled coil</keyword>
<feature type="region of interest" description="Disordered" evidence="8">
    <location>
        <begin position="205"/>
        <end position="226"/>
    </location>
</feature>